<evidence type="ECO:0000259" key="3">
    <source>
        <dbReference type="PROSITE" id="PS01031"/>
    </source>
</evidence>
<gene>
    <name evidence="4" type="ORF">ASIM_LOCUS11559</name>
</gene>
<dbReference type="EMBL" id="UYRR01031082">
    <property type="protein sequence ID" value="VDK45345.1"/>
    <property type="molecule type" value="Genomic_DNA"/>
</dbReference>
<dbReference type="AlphaFoldDB" id="A0A0M3JV53"/>
<evidence type="ECO:0000313" key="4">
    <source>
        <dbReference type="EMBL" id="VDK45345.1"/>
    </source>
</evidence>
<dbReference type="Gene3D" id="2.60.40.790">
    <property type="match status" value="1"/>
</dbReference>
<dbReference type="InterPro" id="IPR008978">
    <property type="entry name" value="HSP20-like_chaperone"/>
</dbReference>
<dbReference type="Proteomes" id="UP000267096">
    <property type="component" value="Unassembled WGS sequence"/>
</dbReference>
<reference evidence="4 5" key="2">
    <citation type="submission" date="2018-11" db="EMBL/GenBank/DDBJ databases">
        <authorList>
            <consortium name="Pathogen Informatics"/>
        </authorList>
    </citation>
    <scope>NUCLEOTIDE SEQUENCE [LARGE SCALE GENOMIC DNA]</scope>
</reference>
<evidence type="ECO:0000256" key="1">
    <source>
        <dbReference type="PROSITE-ProRule" id="PRU00285"/>
    </source>
</evidence>
<dbReference type="InterPro" id="IPR002068">
    <property type="entry name" value="A-crystallin/Hsp20_dom"/>
</dbReference>
<protein>
    <submittedName>
        <fullName evidence="6">SHSP domain-containing protein</fullName>
    </submittedName>
</protein>
<dbReference type="CDD" id="cd06526">
    <property type="entry name" value="metazoan_ACD"/>
    <property type="match status" value="1"/>
</dbReference>
<dbReference type="OrthoDB" id="5778379at2759"/>
<evidence type="ECO:0000256" key="2">
    <source>
        <dbReference type="RuleBase" id="RU003616"/>
    </source>
</evidence>
<dbReference type="WBParaSite" id="ASIM_0001209301-mRNA-1">
    <property type="protein sequence ID" value="ASIM_0001209301-mRNA-1"/>
    <property type="gene ID" value="ASIM_0001209301"/>
</dbReference>
<reference evidence="6" key="1">
    <citation type="submission" date="2017-02" db="UniProtKB">
        <authorList>
            <consortium name="WormBaseParasite"/>
        </authorList>
    </citation>
    <scope>IDENTIFICATION</scope>
</reference>
<feature type="domain" description="SHSP" evidence="3">
    <location>
        <begin position="28"/>
        <end position="128"/>
    </location>
</feature>
<comment type="similarity">
    <text evidence="1 2">Belongs to the small heat shock protein (HSP20) family.</text>
</comment>
<accession>A0A0M3JV53</accession>
<name>A0A0M3JV53_ANISI</name>
<dbReference type="SUPFAM" id="SSF49764">
    <property type="entry name" value="HSP20-like chaperones"/>
    <property type="match status" value="1"/>
</dbReference>
<organism evidence="6">
    <name type="scientific">Anisakis simplex</name>
    <name type="common">Herring worm</name>
    <dbReference type="NCBI Taxonomy" id="6269"/>
    <lineage>
        <taxon>Eukaryota</taxon>
        <taxon>Metazoa</taxon>
        <taxon>Ecdysozoa</taxon>
        <taxon>Nematoda</taxon>
        <taxon>Chromadorea</taxon>
        <taxon>Rhabditida</taxon>
        <taxon>Spirurina</taxon>
        <taxon>Ascaridomorpha</taxon>
        <taxon>Ascaridoidea</taxon>
        <taxon>Anisakidae</taxon>
        <taxon>Anisakis</taxon>
        <taxon>Anisakis simplex complex</taxon>
    </lineage>
</organism>
<evidence type="ECO:0000313" key="5">
    <source>
        <dbReference type="Proteomes" id="UP000267096"/>
    </source>
</evidence>
<dbReference type="Pfam" id="PF00011">
    <property type="entry name" value="HSP20"/>
    <property type="match status" value="1"/>
</dbReference>
<evidence type="ECO:0000313" key="6">
    <source>
        <dbReference type="WBParaSite" id="ASIM_0001209301-mRNA-1"/>
    </source>
</evidence>
<keyword evidence="5" id="KW-1185">Reference proteome</keyword>
<dbReference type="PROSITE" id="PS01031">
    <property type="entry name" value="SHSP"/>
    <property type="match status" value="1"/>
</dbReference>
<sequence length="128" mass="14726">MITDVDRAANQFGGTSKRIRRMSSCDWEIPSGEAGKFALVKDTPEGFKARINLNYFADYKPEEIDVRVYGYDLQIHADQEEPTYPNLPRRRLSRQYRLPDDTDLETVRMKRTGNSVNVEAKKVGESSH</sequence>
<proteinExistence type="inferred from homology"/>